<dbReference type="RefSeq" id="XP_024732453.1">
    <property type="nucleotide sequence ID" value="XM_024881080.1"/>
</dbReference>
<dbReference type="Proteomes" id="UP000235371">
    <property type="component" value="Unassembled WGS sequence"/>
</dbReference>
<feature type="compositionally biased region" description="Polar residues" evidence="1">
    <location>
        <begin position="768"/>
        <end position="778"/>
    </location>
</feature>
<evidence type="ECO:0000256" key="1">
    <source>
        <dbReference type="SAM" id="MobiDB-lite"/>
    </source>
</evidence>
<feature type="compositionally biased region" description="Polar residues" evidence="1">
    <location>
        <begin position="318"/>
        <end position="357"/>
    </location>
</feature>
<reference evidence="2 3" key="1">
    <citation type="submission" date="2016-04" db="EMBL/GenBank/DDBJ databases">
        <title>A degradative enzymes factory behind the ericoid mycorrhizal symbiosis.</title>
        <authorList>
            <consortium name="DOE Joint Genome Institute"/>
            <person name="Martino E."/>
            <person name="Morin E."/>
            <person name="Grelet G."/>
            <person name="Kuo A."/>
            <person name="Kohler A."/>
            <person name="Daghino S."/>
            <person name="Barry K."/>
            <person name="Choi C."/>
            <person name="Cichocki N."/>
            <person name="Clum A."/>
            <person name="Copeland A."/>
            <person name="Hainaut M."/>
            <person name="Haridas S."/>
            <person name="Labutti K."/>
            <person name="Lindquist E."/>
            <person name="Lipzen A."/>
            <person name="Khouja H.-R."/>
            <person name="Murat C."/>
            <person name="Ohm R."/>
            <person name="Olson A."/>
            <person name="Spatafora J."/>
            <person name="Veneault-Fourrey C."/>
            <person name="Henrissat B."/>
            <person name="Grigoriev I."/>
            <person name="Martin F."/>
            <person name="Perotto S."/>
        </authorList>
    </citation>
    <scope>NUCLEOTIDE SEQUENCE [LARGE SCALE GENOMIC DNA]</scope>
    <source>
        <strain evidence="2 3">E</strain>
    </source>
</reference>
<feature type="compositionally biased region" description="Polar residues" evidence="1">
    <location>
        <begin position="564"/>
        <end position="575"/>
    </location>
</feature>
<name>A0A2J6SXQ1_9HELO</name>
<feature type="compositionally biased region" description="Polar residues" evidence="1">
    <location>
        <begin position="836"/>
        <end position="859"/>
    </location>
</feature>
<gene>
    <name evidence="2" type="ORF">K444DRAFT_617236</name>
</gene>
<dbReference type="OrthoDB" id="3543352at2759"/>
<evidence type="ECO:0000313" key="2">
    <source>
        <dbReference type="EMBL" id="PMD55549.1"/>
    </source>
</evidence>
<sequence length="859" mass="92214">MADSSSAGLLDRYQPGGSYRISSQALSEMNEIAGFRPLVSLHEPEPEPEPEPILPWIQALLNMDDTHLIQTTFDHFEESLEGPFLHQLSNMVAMDNISPAFRLTGGEILSSPKYQEASESLVGSRLCLSETFSMMPDIVTIHYTSEKARKVLKKAVAHRESRNMTEHGVASQILPDFEKPENGLSLSQYRADPVTVQALEQPNTTNTAGKLKADGPRVTYSAEKLLSLRQNVSSFRHENVEREVVGHVVQLPGGAKSINPANIIGPTKNGLPIVACRDQLARQSDRNNVGGPSFKPTTTVRGWQAYSVAESGDPAEPSPNTRPVNGRPSSQPVAVSTQKPMVQSTPSANTFGVSTPVKTKPVASPAEPAYPSQTQETDTALWGALITTVRDRRIQGLSNTKPQTPLVSPRGSGHVPTNSECDRLAETFEGLNLSKELKEATSTPNSQPIAATDMSIGTIQSPSKDPPPPASPLTLYEEIKEALESPLTLFSRPMPRASTALSNCVANTVNSDTDSVPPTPTLAATNTAEVKTENSAAFLVSPIAQAPAIPSSTPSFPLEHSVKTESPNVNLSSVNPPVAKKREPTPLKFEVQPEDESKIDLTVIDELANLNQVRAATPMSDNANTPETVLPAPQISERALPFLQNITNKDLKGAPGLKASRWANEPVAHAPVPGARPAPMTTFIPTIPHPVYPFYANAPPQVFGNAFASPPSIHAPIVPPALQTVLVVDPMHPGHFMEVTGLPKDQVAQPVLPLMTIPPMMSPPARQGNVQHFQQTPPANFAPRPDMYRGHKSTGSSGSDLNFNSSSTPFSPSRGHGASAISPQQRTALSPVRQGENVQTKLQSRLNSSLAGRSPNRQA</sequence>
<protein>
    <submittedName>
        <fullName evidence="2">Uncharacterized protein</fullName>
    </submittedName>
</protein>
<dbReference type="AlphaFoldDB" id="A0A2J6SXQ1"/>
<feature type="region of interest" description="Disordered" evidence="1">
    <location>
        <begin position="555"/>
        <end position="581"/>
    </location>
</feature>
<feature type="region of interest" description="Disordered" evidence="1">
    <location>
        <begin position="309"/>
        <end position="375"/>
    </location>
</feature>
<organism evidence="2 3">
    <name type="scientific">Hyaloscypha bicolor E</name>
    <dbReference type="NCBI Taxonomy" id="1095630"/>
    <lineage>
        <taxon>Eukaryota</taxon>
        <taxon>Fungi</taxon>
        <taxon>Dikarya</taxon>
        <taxon>Ascomycota</taxon>
        <taxon>Pezizomycotina</taxon>
        <taxon>Leotiomycetes</taxon>
        <taxon>Helotiales</taxon>
        <taxon>Hyaloscyphaceae</taxon>
        <taxon>Hyaloscypha</taxon>
        <taxon>Hyaloscypha bicolor</taxon>
    </lineage>
</organism>
<dbReference type="GeneID" id="36589157"/>
<proteinExistence type="predicted"/>
<accession>A0A2J6SXQ1</accession>
<evidence type="ECO:0000313" key="3">
    <source>
        <dbReference type="Proteomes" id="UP000235371"/>
    </source>
</evidence>
<feature type="region of interest" description="Disordered" evidence="1">
    <location>
        <begin position="398"/>
        <end position="417"/>
    </location>
</feature>
<feature type="region of interest" description="Disordered" evidence="1">
    <location>
        <begin position="758"/>
        <end position="859"/>
    </location>
</feature>
<dbReference type="STRING" id="1095630.A0A2J6SXQ1"/>
<dbReference type="EMBL" id="KZ613855">
    <property type="protein sequence ID" value="PMD55549.1"/>
    <property type="molecule type" value="Genomic_DNA"/>
</dbReference>
<dbReference type="InParanoid" id="A0A2J6SXQ1"/>
<keyword evidence="3" id="KW-1185">Reference proteome</keyword>
<feature type="compositionally biased region" description="Low complexity" evidence="1">
    <location>
        <begin position="795"/>
        <end position="813"/>
    </location>
</feature>